<dbReference type="GO" id="GO:0006885">
    <property type="term" value="P:regulation of pH"/>
    <property type="evidence" value="ECO:0007669"/>
    <property type="project" value="UniProtKB-UniRule"/>
</dbReference>
<name>A0A6J4S4B1_9SPHN</name>
<feature type="transmembrane region" description="Helical" evidence="6">
    <location>
        <begin position="49"/>
        <end position="67"/>
    </location>
</feature>
<organism evidence="7">
    <name type="scientific">uncultured Sphingomonas sp</name>
    <dbReference type="NCBI Taxonomy" id="158754"/>
    <lineage>
        <taxon>Bacteria</taxon>
        <taxon>Pseudomonadati</taxon>
        <taxon>Pseudomonadota</taxon>
        <taxon>Alphaproteobacteria</taxon>
        <taxon>Sphingomonadales</taxon>
        <taxon>Sphingomonadaceae</taxon>
        <taxon>Sphingomonas</taxon>
        <taxon>environmental samples</taxon>
    </lineage>
</organism>
<keyword evidence="6" id="KW-0813">Transport</keyword>
<keyword evidence="6" id="KW-0406">Ion transport</keyword>
<keyword evidence="4 6" id="KW-1133">Transmembrane helix</keyword>
<evidence type="ECO:0000256" key="3">
    <source>
        <dbReference type="ARBA" id="ARBA00022692"/>
    </source>
</evidence>
<comment type="catalytic activity">
    <reaction evidence="6">
        <text>Na(+)(in) + 2 H(+)(out) = Na(+)(out) + 2 H(+)(in)</text>
        <dbReference type="Rhea" id="RHEA:29251"/>
        <dbReference type="ChEBI" id="CHEBI:15378"/>
        <dbReference type="ChEBI" id="CHEBI:29101"/>
    </reaction>
</comment>
<dbReference type="PANTHER" id="PTHR30341">
    <property type="entry name" value="SODIUM ION/PROTON ANTIPORTER NHAA-RELATED"/>
    <property type="match status" value="1"/>
</dbReference>
<evidence type="ECO:0000313" key="7">
    <source>
        <dbReference type="EMBL" id="CAA9488978.1"/>
    </source>
</evidence>
<evidence type="ECO:0000256" key="4">
    <source>
        <dbReference type="ARBA" id="ARBA00022989"/>
    </source>
</evidence>
<keyword evidence="6" id="KW-0050">Antiport</keyword>
<reference evidence="7" key="1">
    <citation type="submission" date="2020-02" db="EMBL/GenBank/DDBJ databases">
        <authorList>
            <person name="Meier V. D."/>
        </authorList>
    </citation>
    <scope>NUCLEOTIDE SEQUENCE</scope>
    <source>
        <strain evidence="7">AVDCRST_MAG09</strain>
    </source>
</reference>
<sequence length="401" mass="41479">MAASEASSGERNAGLLLMAAAAAALIVANSPLAPAYAAALHLQLGPLDLHHWIADGLMALFFLLVGLEVKREWYDGRLSTPNERRLPMVAAAAGMAVPAAIYLAVVGSDWQLVSGWAIPAATDIAFAVGVLALLGARAPASLKLLLVTIAIIDDVGAVVIIALFYTAELSVPALATSAGLVGVMAAMNMFGVRKLWPFLLGFAALWAAVYQSGIHATIAGVLAALTIPLGRGEPRSPLKLLEHRLHPLVMFGIVPLFGFASAGVTLAGAQFGTLGLAVALGLFLGKQVGVFGAIWLADRAGLAPKPEALSWRQIYGAALLTGIGFTMSLFIGGLAFTDQALVDGAKLGTLAGSLTAGLLGFLVLRTAVPLPTPDADREEAREIFGEDADEDPTVCNDSFAR</sequence>
<dbReference type="PANTHER" id="PTHR30341:SF0">
    <property type="entry name" value="NA(+)_H(+) ANTIPORTER NHAA"/>
    <property type="match status" value="1"/>
</dbReference>
<evidence type="ECO:0000256" key="6">
    <source>
        <dbReference type="HAMAP-Rule" id="MF_01844"/>
    </source>
</evidence>
<dbReference type="InterPro" id="IPR023171">
    <property type="entry name" value="Na/H_antiporter_dom_sf"/>
</dbReference>
<protein>
    <recommendedName>
        <fullName evidence="6">Na(+)/H(+) antiporter NhaA</fullName>
    </recommendedName>
    <alternativeName>
        <fullName evidence="6">Sodium/proton antiporter NhaA</fullName>
    </alternativeName>
</protein>
<keyword evidence="5 6" id="KW-0472">Membrane</keyword>
<keyword evidence="6" id="KW-0915">Sodium</keyword>
<feature type="transmembrane region" description="Helical" evidence="6">
    <location>
        <begin position="274"/>
        <end position="294"/>
    </location>
</feature>
<feature type="transmembrane region" description="Helical" evidence="6">
    <location>
        <begin position="171"/>
        <end position="191"/>
    </location>
</feature>
<comment type="similarity">
    <text evidence="6">Belongs to the NhaA Na(+)/H(+) (TC 2.A.33) antiporter family.</text>
</comment>
<proteinExistence type="inferred from homology"/>
<feature type="transmembrane region" description="Helical" evidence="6">
    <location>
        <begin position="144"/>
        <end position="165"/>
    </location>
</feature>
<dbReference type="EMBL" id="CADCVZ010000001">
    <property type="protein sequence ID" value="CAA9488978.1"/>
    <property type="molecule type" value="Genomic_DNA"/>
</dbReference>
<evidence type="ECO:0000256" key="1">
    <source>
        <dbReference type="ARBA" id="ARBA00004429"/>
    </source>
</evidence>
<evidence type="ECO:0000256" key="2">
    <source>
        <dbReference type="ARBA" id="ARBA00022475"/>
    </source>
</evidence>
<feature type="transmembrane region" description="Helical" evidence="6">
    <location>
        <begin position="88"/>
        <end position="107"/>
    </location>
</feature>
<feature type="transmembrane region" description="Helical" evidence="6">
    <location>
        <begin position="113"/>
        <end position="135"/>
    </location>
</feature>
<dbReference type="HAMAP" id="MF_01844">
    <property type="entry name" value="NhaA"/>
    <property type="match status" value="1"/>
</dbReference>
<comment type="function">
    <text evidence="6">Na(+)/H(+) antiporter that extrudes sodium in exchange for external protons.</text>
</comment>
<dbReference type="GO" id="GO:0005886">
    <property type="term" value="C:plasma membrane"/>
    <property type="evidence" value="ECO:0007669"/>
    <property type="project" value="UniProtKB-SubCell"/>
</dbReference>
<gene>
    <name evidence="6" type="primary">nhaA</name>
    <name evidence="7" type="ORF">AVDCRST_MAG09-717</name>
</gene>
<dbReference type="Pfam" id="PF06965">
    <property type="entry name" value="Na_H_antiport_1"/>
    <property type="match status" value="1"/>
</dbReference>
<dbReference type="NCBIfam" id="NF007111">
    <property type="entry name" value="PRK09560.1"/>
    <property type="match status" value="1"/>
</dbReference>
<feature type="transmembrane region" description="Helical" evidence="6">
    <location>
        <begin position="347"/>
        <end position="368"/>
    </location>
</feature>
<feature type="transmembrane region" description="Helical" evidence="6">
    <location>
        <begin position="314"/>
        <end position="335"/>
    </location>
</feature>
<dbReference type="NCBIfam" id="TIGR00773">
    <property type="entry name" value="NhaA"/>
    <property type="match status" value="1"/>
</dbReference>
<keyword evidence="6" id="KW-0739">Sodium transport</keyword>
<keyword evidence="3 6" id="KW-0812">Transmembrane</keyword>
<comment type="subcellular location">
    <subcellularLocation>
        <location evidence="1">Cell inner membrane</location>
        <topology evidence="1">Multi-pass membrane protein</topology>
    </subcellularLocation>
    <subcellularLocation>
        <location evidence="6">Cell membrane</location>
        <topology evidence="6">Multi-pass membrane protein</topology>
    </subcellularLocation>
</comment>
<feature type="transmembrane region" description="Helical" evidence="6">
    <location>
        <begin position="245"/>
        <end position="267"/>
    </location>
</feature>
<evidence type="ECO:0000256" key="5">
    <source>
        <dbReference type="ARBA" id="ARBA00023136"/>
    </source>
</evidence>
<dbReference type="AlphaFoldDB" id="A0A6J4S4B1"/>
<feature type="transmembrane region" description="Helical" evidence="6">
    <location>
        <begin position="198"/>
        <end position="225"/>
    </location>
</feature>
<keyword evidence="2 6" id="KW-1003">Cell membrane</keyword>
<dbReference type="GO" id="GO:0015385">
    <property type="term" value="F:sodium:proton antiporter activity"/>
    <property type="evidence" value="ECO:0007669"/>
    <property type="project" value="UniProtKB-UniRule"/>
</dbReference>
<dbReference type="RefSeq" id="WP_294171410.1">
    <property type="nucleotide sequence ID" value="NZ_CADCVZ010000001.1"/>
</dbReference>
<accession>A0A6J4S4B1</accession>
<dbReference type="Gene3D" id="1.20.1530.10">
    <property type="entry name" value="Na+/H+ antiporter like domain"/>
    <property type="match status" value="1"/>
</dbReference>
<dbReference type="InterPro" id="IPR004670">
    <property type="entry name" value="NhaA"/>
</dbReference>